<dbReference type="Proteomes" id="UP001642405">
    <property type="component" value="Unassembled WGS sequence"/>
</dbReference>
<keyword evidence="2" id="KW-1185">Reference proteome</keyword>
<reference evidence="1 2" key="1">
    <citation type="submission" date="2024-01" db="EMBL/GenBank/DDBJ databases">
        <authorList>
            <person name="Allen C."/>
            <person name="Tagirdzhanova G."/>
        </authorList>
    </citation>
    <scope>NUCLEOTIDE SEQUENCE [LARGE SCALE GENOMIC DNA]</scope>
</reference>
<dbReference type="EMBL" id="CAWUHB010000007">
    <property type="protein sequence ID" value="CAK7213912.1"/>
    <property type="molecule type" value="Genomic_DNA"/>
</dbReference>
<gene>
    <name evidence="1" type="ORF">SCUCBS95973_001959</name>
</gene>
<dbReference type="InterPro" id="IPR041712">
    <property type="entry name" value="DHPS-like_MBL-fold"/>
</dbReference>
<dbReference type="Gene3D" id="3.60.15.10">
    <property type="entry name" value="Ribonuclease Z/Hydroxyacylglutathione hydrolase-like"/>
    <property type="match status" value="1"/>
</dbReference>
<accession>A0ABP0B304</accession>
<dbReference type="CDD" id="cd07713">
    <property type="entry name" value="DHPS-like_MBL-fold"/>
    <property type="match status" value="1"/>
</dbReference>
<dbReference type="InterPro" id="IPR052926">
    <property type="entry name" value="Metallo-beta-lactamase_dom"/>
</dbReference>
<evidence type="ECO:0000313" key="1">
    <source>
        <dbReference type="EMBL" id="CAK7213912.1"/>
    </source>
</evidence>
<name>A0ABP0B304_9PEZI</name>
<evidence type="ECO:0000313" key="2">
    <source>
        <dbReference type="Proteomes" id="UP001642405"/>
    </source>
</evidence>
<dbReference type="InterPro" id="IPR036866">
    <property type="entry name" value="RibonucZ/Hydroxyglut_hydro"/>
</dbReference>
<proteinExistence type="predicted"/>
<protein>
    <recommendedName>
        <fullName evidence="3">Metallo-beta-lactamase superfamily protein</fullName>
    </recommendedName>
</protein>
<comment type="caution">
    <text evidence="1">The sequence shown here is derived from an EMBL/GenBank/DDBJ whole genome shotgun (WGS) entry which is preliminary data.</text>
</comment>
<sequence>MALLEVDKIEITVLVDNELDPITPSLHPDVQYAGQMRGLQLTPVAATPPRGDAALELRMDSICCAAHGLSLMIKATKCDETHTLLFDTGPEEAVWERNVQRLKADVGGVERIHLSHWHRDHSGGMLKAINMINAASSASAQTNERDEALKKVVVDLHPDRPDFRGVQFPGRSPISLEADPTLDAITAAGGIVETHDEAHTVSNGFFWVSGEIPRLTPYEGGIKGAVRYVAATNTWQPDPLIQEERLVACHLKGKGLVVFTGCSHAGVVNASRCAVGSLGGQKLHAVVGGFHLADNDTEKMAATLADLKALAPTVIVPGHCTGWRFKYDYEQAVPGSLVPSFVGTRYLMEGKADE</sequence>
<dbReference type="PANTHER" id="PTHR13754:SF13">
    <property type="entry name" value="METALLO-BETA-LACTAMASE SUPERFAMILY PROTEIN (AFU_ORTHOLOGUE AFUA_3G07630)"/>
    <property type="match status" value="1"/>
</dbReference>
<evidence type="ECO:0008006" key="3">
    <source>
        <dbReference type="Google" id="ProtNLM"/>
    </source>
</evidence>
<dbReference type="SUPFAM" id="SSF56281">
    <property type="entry name" value="Metallo-hydrolase/oxidoreductase"/>
    <property type="match status" value="1"/>
</dbReference>
<organism evidence="1 2">
    <name type="scientific">Sporothrix curviconia</name>
    <dbReference type="NCBI Taxonomy" id="1260050"/>
    <lineage>
        <taxon>Eukaryota</taxon>
        <taxon>Fungi</taxon>
        <taxon>Dikarya</taxon>
        <taxon>Ascomycota</taxon>
        <taxon>Pezizomycotina</taxon>
        <taxon>Sordariomycetes</taxon>
        <taxon>Sordariomycetidae</taxon>
        <taxon>Ophiostomatales</taxon>
        <taxon>Ophiostomataceae</taxon>
        <taxon>Sporothrix</taxon>
    </lineage>
</organism>
<dbReference type="PANTHER" id="PTHR13754">
    <property type="entry name" value="METALLO-BETA-LACTAMASE SUPERFAMILY PROTEIN"/>
    <property type="match status" value="1"/>
</dbReference>